<comment type="caution">
    <text evidence="10">The sequence shown here is derived from an EMBL/GenBank/DDBJ whole genome shotgun (WGS) entry which is preliminary data.</text>
</comment>
<dbReference type="PANTHER" id="PTHR24221:SF654">
    <property type="entry name" value="ATP-BINDING CASSETTE SUB-FAMILY B MEMBER 6"/>
    <property type="match status" value="1"/>
</dbReference>
<dbReference type="PANTHER" id="PTHR24221">
    <property type="entry name" value="ATP-BINDING CASSETTE SUB-FAMILY B"/>
    <property type="match status" value="1"/>
</dbReference>
<evidence type="ECO:0000259" key="9">
    <source>
        <dbReference type="PROSITE" id="PS50929"/>
    </source>
</evidence>
<dbReference type="GO" id="GO:0005524">
    <property type="term" value="F:ATP binding"/>
    <property type="evidence" value="ECO:0007669"/>
    <property type="project" value="UniProtKB-KW"/>
</dbReference>
<feature type="transmembrane region" description="Helical" evidence="7">
    <location>
        <begin position="286"/>
        <end position="306"/>
    </location>
</feature>
<dbReference type="InterPro" id="IPR036640">
    <property type="entry name" value="ABC1_TM_sf"/>
</dbReference>
<keyword evidence="3" id="KW-0547">Nucleotide-binding</keyword>
<dbReference type="SMART" id="SM00382">
    <property type="entry name" value="AAA"/>
    <property type="match status" value="1"/>
</dbReference>
<evidence type="ECO:0000256" key="5">
    <source>
        <dbReference type="ARBA" id="ARBA00022989"/>
    </source>
</evidence>
<evidence type="ECO:0000313" key="10">
    <source>
        <dbReference type="EMBL" id="GAA5157437.1"/>
    </source>
</evidence>
<dbReference type="SUPFAM" id="SSF90123">
    <property type="entry name" value="ABC transporter transmembrane region"/>
    <property type="match status" value="1"/>
</dbReference>
<proteinExistence type="predicted"/>
<gene>
    <name evidence="10" type="ORF">GCM10023321_35690</name>
</gene>
<dbReference type="SUPFAM" id="SSF52540">
    <property type="entry name" value="P-loop containing nucleoside triphosphate hydrolases"/>
    <property type="match status" value="1"/>
</dbReference>
<comment type="subcellular location">
    <subcellularLocation>
        <location evidence="1">Cell membrane</location>
        <topology evidence="1">Multi-pass membrane protein</topology>
    </subcellularLocation>
</comment>
<dbReference type="EMBL" id="BAABJP010000015">
    <property type="protein sequence ID" value="GAA5157437.1"/>
    <property type="molecule type" value="Genomic_DNA"/>
</dbReference>
<feature type="domain" description="ABC transmembrane type-1" evidence="9">
    <location>
        <begin position="40"/>
        <end position="309"/>
    </location>
</feature>
<dbReference type="InterPro" id="IPR003439">
    <property type="entry name" value="ABC_transporter-like_ATP-bd"/>
</dbReference>
<dbReference type="PROSITE" id="PS50893">
    <property type="entry name" value="ABC_TRANSPORTER_2"/>
    <property type="match status" value="1"/>
</dbReference>
<dbReference type="PROSITE" id="PS00211">
    <property type="entry name" value="ABC_TRANSPORTER_1"/>
    <property type="match status" value="1"/>
</dbReference>
<dbReference type="InterPro" id="IPR027417">
    <property type="entry name" value="P-loop_NTPase"/>
</dbReference>
<dbReference type="InterPro" id="IPR011527">
    <property type="entry name" value="ABC1_TM_dom"/>
</dbReference>
<evidence type="ECO:0000256" key="1">
    <source>
        <dbReference type="ARBA" id="ARBA00004651"/>
    </source>
</evidence>
<evidence type="ECO:0000256" key="6">
    <source>
        <dbReference type="ARBA" id="ARBA00023136"/>
    </source>
</evidence>
<feature type="transmembrane region" description="Helical" evidence="7">
    <location>
        <begin position="257"/>
        <end position="280"/>
    </location>
</feature>
<feature type="transmembrane region" description="Helical" evidence="7">
    <location>
        <begin position="25"/>
        <end position="46"/>
    </location>
</feature>
<evidence type="ECO:0000256" key="3">
    <source>
        <dbReference type="ARBA" id="ARBA00022741"/>
    </source>
</evidence>
<keyword evidence="11" id="KW-1185">Reference proteome</keyword>
<keyword evidence="6 7" id="KW-0472">Membrane</keyword>
<feature type="transmembrane region" description="Helical" evidence="7">
    <location>
        <begin position="172"/>
        <end position="190"/>
    </location>
</feature>
<dbReference type="Pfam" id="PF00005">
    <property type="entry name" value="ABC_tran"/>
    <property type="match status" value="1"/>
</dbReference>
<evidence type="ECO:0000313" key="11">
    <source>
        <dbReference type="Proteomes" id="UP001428817"/>
    </source>
</evidence>
<sequence length="604" mass="65820">MSRTLPIGIVLGFYWRAAWRYPRQVIGCLLSVPLTVAVNTLLPPLIVSDVLNRLSRGDFQSGEVWASFSGSLIAYLVVMFLGGMVTWRIVDYFVWRLEADVERDLARGCFRHLIHQSADFHANRFGGALVSQTTKLLSSYIRIADTTLFQMLPLVCVLGGIVLVMAGKAPLFALLLAVFSLIYMVIAVYASRPVRRIGGVFAAAESAQTGNLADAITNVMAIKSFAREGHESARFAEATDRTHGELLRLSRAHMRQMAYFGGLTSTISVLALVVAVYGAVSWGADVGVIFLIVNYTASVVHQLFTFSNSSLRTYNRAFGDASDMIRILGLESVVSDPERPVPVSIGAGEVAFDRVVFRHAGSTETLFDGLNLRIPPGEKVGLVGHSGAGKTSFTRLLLRFSDVNGGRILVDGQDIATITQADLRAHIAYVPQEPLLFHRSIRENIAYGRLDATEEQIRLAAARANVSEFVETLPDEFGTLVGERGVKLSGGQRQRIAIARAMLKDAPILLLDEATSALDSESEALIQDALWTLMEGRTTIVIAHRLSTIQRMDRIIVLDRGRIVETGSHQDLLANPAGIYATFWARQSGGFLSDNPADSVPSAG</sequence>
<accession>A0ABP9Q6G7</accession>
<evidence type="ECO:0000256" key="4">
    <source>
        <dbReference type="ARBA" id="ARBA00022840"/>
    </source>
</evidence>
<evidence type="ECO:0000256" key="7">
    <source>
        <dbReference type="SAM" id="Phobius"/>
    </source>
</evidence>
<dbReference type="Gene3D" id="1.20.1560.10">
    <property type="entry name" value="ABC transporter type 1, transmembrane domain"/>
    <property type="match status" value="1"/>
</dbReference>
<dbReference type="RefSeq" id="WP_185059326.1">
    <property type="nucleotide sequence ID" value="NZ_BAABJP010000015.1"/>
</dbReference>
<organism evidence="10 11">
    <name type="scientific">Pseudonocardia eucalypti</name>
    <dbReference type="NCBI Taxonomy" id="648755"/>
    <lineage>
        <taxon>Bacteria</taxon>
        <taxon>Bacillati</taxon>
        <taxon>Actinomycetota</taxon>
        <taxon>Actinomycetes</taxon>
        <taxon>Pseudonocardiales</taxon>
        <taxon>Pseudonocardiaceae</taxon>
        <taxon>Pseudonocardia</taxon>
    </lineage>
</organism>
<dbReference type="InterPro" id="IPR017871">
    <property type="entry name" value="ABC_transporter-like_CS"/>
</dbReference>
<dbReference type="Pfam" id="PF00664">
    <property type="entry name" value="ABC_membrane"/>
    <property type="match status" value="1"/>
</dbReference>
<dbReference type="Proteomes" id="UP001428817">
    <property type="component" value="Unassembled WGS sequence"/>
</dbReference>
<feature type="transmembrane region" description="Helical" evidence="7">
    <location>
        <begin position="148"/>
        <end position="166"/>
    </location>
</feature>
<dbReference type="Gene3D" id="3.40.50.300">
    <property type="entry name" value="P-loop containing nucleotide triphosphate hydrolases"/>
    <property type="match status" value="1"/>
</dbReference>
<dbReference type="InterPro" id="IPR039421">
    <property type="entry name" value="Type_1_exporter"/>
</dbReference>
<name>A0ABP9Q6G7_9PSEU</name>
<keyword evidence="5 7" id="KW-1133">Transmembrane helix</keyword>
<feature type="domain" description="ABC transporter" evidence="8">
    <location>
        <begin position="350"/>
        <end position="585"/>
    </location>
</feature>
<protein>
    <submittedName>
        <fullName evidence="10">ABC transporter ATP-binding protein</fullName>
    </submittedName>
</protein>
<keyword evidence="2 7" id="KW-0812">Transmembrane</keyword>
<evidence type="ECO:0000259" key="8">
    <source>
        <dbReference type="PROSITE" id="PS50893"/>
    </source>
</evidence>
<feature type="transmembrane region" description="Helical" evidence="7">
    <location>
        <begin position="66"/>
        <end position="87"/>
    </location>
</feature>
<keyword evidence="4 10" id="KW-0067">ATP-binding</keyword>
<reference evidence="11" key="1">
    <citation type="journal article" date="2019" name="Int. J. Syst. Evol. Microbiol.">
        <title>The Global Catalogue of Microorganisms (GCM) 10K type strain sequencing project: providing services to taxonomists for standard genome sequencing and annotation.</title>
        <authorList>
            <consortium name="The Broad Institute Genomics Platform"/>
            <consortium name="The Broad Institute Genome Sequencing Center for Infectious Disease"/>
            <person name="Wu L."/>
            <person name="Ma J."/>
        </authorList>
    </citation>
    <scope>NUCLEOTIDE SEQUENCE [LARGE SCALE GENOMIC DNA]</scope>
    <source>
        <strain evidence="11">JCM 18303</strain>
    </source>
</reference>
<evidence type="ECO:0000256" key="2">
    <source>
        <dbReference type="ARBA" id="ARBA00022692"/>
    </source>
</evidence>
<dbReference type="PROSITE" id="PS50929">
    <property type="entry name" value="ABC_TM1F"/>
    <property type="match status" value="1"/>
</dbReference>
<dbReference type="InterPro" id="IPR003593">
    <property type="entry name" value="AAA+_ATPase"/>
</dbReference>